<name>A0ABY2Q8I4_9HYPH</name>
<evidence type="ECO:0000313" key="6">
    <source>
        <dbReference type="Proteomes" id="UP000306441"/>
    </source>
</evidence>
<dbReference type="InterPro" id="IPR027417">
    <property type="entry name" value="P-loop_NTPase"/>
</dbReference>
<dbReference type="PANTHER" id="PTHR11361">
    <property type="entry name" value="DNA MISMATCH REPAIR PROTEIN MUTS FAMILY MEMBER"/>
    <property type="match status" value="1"/>
</dbReference>
<evidence type="ECO:0000256" key="3">
    <source>
        <dbReference type="ARBA" id="ARBA00023125"/>
    </source>
</evidence>
<dbReference type="Proteomes" id="UP000306441">
    <property type="component" value="Unassembled WGS sequence"/>
</dbReference>
<gene>
    <name evidence="5" type="ORF">E6C48_06020</name>
</gene>
<keyword evidence="1" id="KW-0547">Nucleotide-binding</keyword>
<dbReference type="SUPFAM" id="SSF52540">
    <property type="entry name" value="P-loop containing nucleoside triphosphate hydrolases"/>
    <property type="match status" value="1"/>
</dbReference>
<reference evidence="5 6" key="1">
    <citation type="submission" date="2019-04" db="EMBL/GenBank/DDBJ databases">
        <title>Mesorhizobium composti sp. nov., isolated from compost.</title>
        <authorList>
            <person name="Lin S.-Y."/>
            <person name="Hameed A."/>
            <person name="Hsieh Y.-T."/>
            <person name="Young C.-C."/>
        </authorList>
    </citation>
    <scope>NUCLEOTIDE SEQUENCE [LARGE SCALE GENOMIC DNA]</scope>
    <source>
        <strain evidence="5 6">CC-YTH430</strain>
    </source>
</reference>
<evidence type="ECO:0000256" key="1">
    <source>
        <dbReference type="ARBA" id="ARBA00022741"/>
    </source>
</evidence>
<proteinExistence type="predicted"/>
<evidence type="ECO:0000259" key="4">
    <source>
        <dbReference type="SMART" id="SM00534"/>
    </source>
</evidence>
<dbReference type="Gene3D" id="3.40.50.300">
    <property type="entry name" value="P-loop containing nucleotide triphosphate hydrolases"/>
    <property type="match status" value="1"/>
</dbReference>
<keyword evidence="3" id="KW-0238">DNA-binding</keyword>
<dbReference type="EMBL" id="SSNY01000003">
    <property type="protein sequence ID" value="THF58172.1"/>
    <property type="molecule type" value="Genomic_DNA"/>
</dbReference>
<accession>A0ABY2Q8I4</accession>
<dbReference type="Pfam" id="PF00488">
    <property type="entry name" value="MutS_V"/>
    <property type="match status" value="1"/>
</dbReference>
<evidence type="ECO:0000256" key="2">
    <source>
        <dbReference type="ARBA" id="ARBA00022840"/>
    </source>
</evidence>
<keyword evidence="6" id="KW-1185">Reference proteome</keyword>
<dbReference type="InterPro" id="IPR045076">
    <property type="entry name" value="MutS"/>
</dbReference>
<feature type="domain" description="DNA mismatch repair proteins mutS family" evidence="4">
    <location>
        <begin position="323"/>
        <end position="503"/>
    </location>
</feature>
<sequence length="509" mass="57197">MKTLLMHPDRDFDATVPKSKENDDYAQDIELGVLLDAMAAGDPYLREIAQAALFGAWGNDMGTILYRQDILKDCLANKDVVRLFYELAQEPFNRRNDRLYRPFGDEPSVKVSTSVRTLKDALDVLRRLRNTCNVYYKGFSSAGFTRFFKTLNDSLDDGYLASVNSDLEQLQFSSGVLISAGLGEGGKGVDFMLRHPQERDTHLIQRLTTSAPKSYTLQLHPRDEAGAQALGQLQNRGLGLISDALSQSAEHVFGFLKMLAAELAFYLGCLNLHDALTRIHEITTFPEPSSEPRIFSCRELRDTCLALTLKQPAVGNDADADGKQLVVITGANRGGKSTFLRSVGLAQLMMQCGMFVTAQVFSSSLRTGLFTHYKREEDRSMKSGKFDEELARMDRIADRIRSRSMMLFNESFAATNEREGSEIARQIVLALLDREIMVFFVSHMYEFARAFFDDKDVKTLFMRAERGEDGERSFRLREEKPLPTSFGADLYTAIFQTAPEPETADGTSR</sequence>
<dbReference type="RefSeq" id="WP_136355103.1">
    <property type="nucleotide sequence ID" value="NZ_SSNY01000003.1"/>
</dbReference>
<dbReference type="SMART" id="SM00534">
    <property type="entry name" value="MUTSac"/>
    <property type="match status" value="1"/>
</dbReference>
<dbReference type="InterPro" id="IPR000432">
    <property type="entry name" value="DNA_mismatch_repair_MutS_C"/>
</dbReference>
<dbReference type="PANTHER" id="PTHR11361:SF34">
    <property type="entry name" value="DNA MISMATCH REPAIR PROTEIN MSH1, MITOCHONDRIAL"/>
    <property type="match status" value="1"/>
</dbReference>
<organism evidence="5 6">
    <name type="scientific">Ollibium composti</name>
    <dbReference type="NCBI Taxonomy" id="2675109"/>
    <lineage>
        <taxon>Bacteria</taxon>
        <taxon>Pseudomonadati</taxon>
        <taxon>Pseudomonadota</taxon>
        <taxon>Alphaproteobacteria</taxon>
        <taxon>Hyphomicrobiales</taxon>
        <taxon>Phyllobacteriaceae</taxon>
        <taxon>Ollibium</taxon>
    </lineage>
</organism>
<comment type="caution">
    <text evidence="5">The sequence shown here is derived from an EMBL/GenBank/DDBJ whole genome shotgun (WGS) entry which is preliminary data.</text>
</comment>
<protein>
    <submittedName>
        <fullName evidence="5">DNA mismatch repair protein MutS</fullName>
    </submittedName>
</protein>
<keyword evidence="2" id="KW-0067">ATP-binding</keyword>
<evidence type="ECO:0000313" key="5">
    <source>
        <dbReference type="EMBL" id="THF58172.1"/>
    </source>
</evidence>